<gene>
    <name evidence="1" type="ORF">ACFP56_02080</name>
</gene>
<accession>A0ABW1UZ12</accession>
<comment type="caution">
    <text evidence="1">The sequence shown here is derived from an EMBL/GenBank/DDBJ whole genome shotgun (WGS) entry which is preliminary data.</text>
</comment>
<dbReference type="InterPro" id="IPR019686">
    <property type="entry name" value="DUF2536"/>
</dbReference>
<organism evidence="1 2">
    <name type="scientific">Paenibacillus septentrionalis</name>
    <dbReference type="NCBI Taxonomy" id="429342"/>
    <lineage>
        <taxon>Bacteria</taxon>
        <taxon>Bacillati</taxon>
        <taxon>Bacillota</taxon>
        <taxon>Bacilli</taxon>
        <taxon>Bacillales</taxon>
        <taxon>Paenibacillaceae</taxon>
        <taxon>Paenibacillus</taxon>
    </lineage>
</organism>
<keyword evidence="2" id="KW-1185">Reference proteome</keyword>
<name>A0ABW1UZ12_9BACL</name>
<dbReference type="RefSeq" id="WP_379230590.1">
    <property type="nucleotide sequence ID" value="NZ_JBHSTE010000001.1"/>
</dbReference>
<dbReference type="Pfam" id="PF10750">
    <property type="entry name" value="DUF2536"/>
    <property type="match status" value="1"/>
</dbReference>
<proteinExistence type="predicted"/>
<dbReference type="EMBL" id="JBHSTE010000001">
    <property type="protein sequence ID" value="MFC6331393.1"/>
    <property type="molecule type" value="Genomic_DNA"/>
</dbReference>
<dbReference type="Proteomes" id="UP001596233">
    <property type="component" value="Unassembled WGS sequence"/>
</dbReference>
<evidence type="ECO:0000313" key="1">
    <source>
        <dbReference type="EMBL" id="MFC6331393.1"/>
    </source>
</evidence>
<protein>
    <submittedName>
        <fullName evidence="1">DUF2536 family protein</fullName>
    </submittedName>
</protein>
<sequence length="72" mass="8433">MEFRLDLLETKIEFYEAFSLKELEAKIAQQIDNNKALMLEPAAVQHQAVFHPLHEKMLYTASVHFKLRSSRS</sequence>
<evidence type="ECO:0000313" key="2">
    <source>
        <dbReference type="Proteomes" id="UP001596233"/>
    </source>
</evidence>
<reference evidence="2" key="1">
    <citation type="journal article" date="2019" name="Int. J. Syst. Evol. Microbiol.">
        <title>The Global Catalogue of Microorganisms (GCM) 10K type strain sequencing project: providing services to taxonomists for standard genome sequencing and annotation.</title>
        <authorList>
            <consortium name="The Broad Institute Genomics Platform"/>
            <consortium name="The Broad Institute Genome Sequencing Center for Infectious Disease"/>
            <person name="Wu L."/>
            <person name="Ma J."/>
        </authorList>
    </citation>
    <scope>NUCLEOTIDE SEQUENCE [LARGE SCALE GENOMIC DNA]</scope>
    <source>
        <strain evidence="2">PCU 280</strain>
    </source>
</reference>